<keyword evidence="3" id="KW-1185">Reference proteome</keyword>
<sequence length="675" mass="75854">MNIESIFTKDINRPINGVIKADQRDKAYNELEEYVITKEVDRHLRQFVNAFLQGIDSRNDAEVSARMGVWVSGFFGSGKSHFIKILSYLLANDAVTEDGKPDRVPLDFFIEKAAGDSAFQGDLRRMANAQTEVILFNIDSKAEQNHSRDAILQVFLKVFNEHLGYCGDHPEVAHMERFLDGKGKFQAFIDVLAADHNLDWRAERDSYQFYGSEVAAALSKVLSQRIEDPQAWIDNLDKGLALTIENFAKWVRQYLDQSGGAKRLVFLADEVGQFIGGQSQLMLNLQTITENLGTVCDGRAWVVVTSQEDIEAVVGGAFEKDRSKDFSKIQGRFTTRLSLSGANADEVIQRRLLEKAPAAQDALKALFREKGDILRNQITFRDSGITLRSFGDADGFVECYPFAPYQFLLVQKIFEASRQFGATGGHLSKGERSMLDAFQTAAKAIKDKPIGALVPLDAFYPAIESFLEGVVRTAIGRVENIADRSDFDARVLKTLFLIRYVEEVPANIDNLVTFFVDEVDADKRALRSEIEQSLLRLERETLISRNGDLYFFLTNEERDINKEIKDQDYSQADLNRLLGDVIFEDVLRDRRYRHAANGKDFDLTRLIDLTPFGNRVEGSLILSVLTPLAPDFGTFNDARCIELSVDGSVGQVVVKLRDDQKLSDECPPSAPMAQI</sequence>
<dbReference type="InterPro" id="IPR027417">
    <property type="entry name" value="P-loop_NTPase"/>
</dbReference>
<dbReference type="SUPFAM" id="SSF52540">
    <property type="entry name" value="P-loop containing nucleoside triphosphate hydrolases"/>
    <property type="match status" value="1"/>
</dbReference>
<dbReference type="InterPro" id="IPR047679">
    <property type="entry name" value="BREX_BrxC"/>
</dbReference>
<accession>A0A7X4GLT4</accession>
<dbReference type="AlphaFoldDB" id="A0A7X4GLT4"/>
<gene>
    <name evidence="2" type="primary">brxC</name>
    <name evidence="2" type="ORF">GR702_20035</name>
</gene>
<evidence type="ECO:0000313" key="3">
    <source>
        <dbReference type="Proteomes" id="UP000465810"/>
    </source>
</evidence>
<reference evidence="2 3" key="1">
    <citation type="submission" date="2019-12" db="EMBL/GenBank/DDBJ databases">
        <authorList>
            <person name="Feng G."/>
            <person name="Zhu H."/>
        </authorList>
    </citation>
    <scope>NUCLEOTIDE SEQUENCE [LARGE SCALE GENOMIC DNA]</scope>
    <source>
        <strain evidence="2 3">FGD1</strain>
    </source>
</reference>
<evidence type="ECO:0000259" key="1">
    <source>
        <dbReference type="Pfam" id="PF25796"/>
    </source>
</evidence>
<proteinExistence type="predicted"/>
<dbReference type="Pfam" id="PF25796">
    <property type="entry name" value="BREX_BrxC_4th"/>
    <property type="match status" value="1"/>
</dbReference>
<feature type="domain" description="Probable ATP-binding protein BrxC 4th six-stranded beta-sheet" evidence="1">
    <location>
        <begin position="568"/>
        <end position="665"/>
    </location>
</feature>
<dbReference type="NCBIfam" id="NF033441">
    <property type="entry name" value="BREX_BrxC"/>
    <property type="match status" value="1"/>
</dbReference>
<organism evidence="2 3">
    <name type="scientific">Novosphingobium silvae</name>
    <dbReference type="NCBI Taxonomy" id="2692619"/>
    <lineage>
        <taxon>Bacteria</taxon>
        <taxon>Pseudomonadati</taxon>
        <taxon>Pseudomonadota</taxon>
        <taxon>Alphaproteobacteria</taxon>
        <taxon>Sphingomonadales</taxon>
        <taxon>Sphingomonadaceae</taxon>
        <taxon>Novosphingobium</taxon>
    </lineage>
</organism>
<name>A0A7X4GLT4_9SPHN</name>
<dbReference type="Proteomes" id="UP000465810">
    <property type="component" value="Unassembled WGS sequence"/>
</dbReference>
<protein>
    <submittedName>
        <fullName evidence="2">BREX system P-loop protein BrxC</fullName>
    </submittedName>
</protein>
<evidence type="ECO:0000313" key="2">
    <source>
        <dbReference type="EMBL" id="MYM00053.1"/>
    </source>
</evidence>
<dbReference type="EMBL" id="WVTD01000026">
    <property type="protein sequence ID" value="MYM00053.1"/>
    <property type="molecule type" value="Genomic_DNA"/>
</dbReference>
<comment type="caution">
    <text evidence="2">The sequence shown here is derived from an EMBL/GenBank/DDBJ whole genome shotgun (WGS) entry which is preliminary data.</text>
</comment>
<dbReference type="InterPro" id="IPR058036">
    <property type="entry name" value="BREX_BrxC_4th"/>
</dbReference>
<dbReference type="RefSeq" id="WP_160987331.1">
    <property type="nucleotide sequence ID" value="NZ_WVTD01000026.1"/>
</dbReference>